<protein>
    <submittedName>
        <fullName evidence="8">Unannotated protein</fullName>
    </submittedName>
</protein>
<keyword evidence="6" id="KW-0472">Membrane</keyword>
<dbReference type="GO" id="GO:0008270">
    <property type="term" value="F:zinc ion binding"/>
    <property type="evidence" value="ECO:0007669"/>
    <property type="project" value="InterPro"/>
</dbReference>
<evidence type="ECO:0000256" key="6">
    <source>
        <dbReference type="SAM" id="Phobius"/>
    </source>
</evidence>
<feature type="domain" description="Peptidase metallopeptidase" evidence="7">
    <location>
        <begin position="89"/>
        <end position="267"/>
    </location>
</feature>
<keyword evidence="6" id="KW-1133">Transmembrane helix</keyword>
<proteinExistence type="predicted"/>
<feature type="transmembrane region" description="Helical" evidence="6">
    <location>
        <begin position="61"/>
        <end position="87"/>
    </location>
</feature>
<keyword evidence="4" id="KW-0862">Zinc</keyword>
<keyword evidence="1" id="KW-0645">Protease</keyword>
<dbReference type="AlphaFoldDB" id="A0A6J7HWX3"/>
<organism evidence="8">
    <name type="scientific">freshwater metagenome</name>
    <dbReference type="NCBI Taxonomy" id="449393"/>
    <lineage>
        <taxon>unclassified sequences</taxon>
        <taxon>metagenomes</taxon>
        <taxon>ecological metagenomes</taxon>
    </lineage>
</organism>
<keyword evidence="6" id="KW-0812">Transmembrane</keyword>
<reference evidence="8" key="1">
    <citation type="submission" date="2020-05" db="EMBL/GenBank/DDBJ databases">
        <authorList>
            <person name="Chiriac C."/>
            <person name="Salcher M."/>
            <person name="Ghai R."/>
            <person name="Kavagutti S V."/>
        </authorList>
    </citation>
    <scope>NUCLEOTIDE SEQUENCE</scope>
</reference>
<evidence type="ECO:0000256" key="4">
    <source>
        <dbReference type="ARBA" id="ARBA00022833"/>
    </source>
</evidence>
<dbReference type="GO" id="GO:0004222">
    <property type="term" value="F:metalloendopeptidase activity"/>
    <property type="evidence" value="ECO:0007669"/>
    <property type="project" value="InterPro"/>
</dbReference>
<dbReference type="InterPro" id="IPR024079">
    <property type="entry name" value="MetalloPept_cat_dom_sf"/>
</dbReference>
<accession>A0A6J7HWX3</accession>
<evidence type="ECO:0000313" key="8">
    <source>
        <dbReference type="EMBL" id="CAB4921590.1"/>
    </source>
</evidence>
<evidence type="ECO:0000256" key="2">
    <source>
        <dbReference type="ARBA" id="ARBA00022723"/>
    </source>
</evidence>
<dbReference type="InterPro" id="IPR006026">
    <property type="entry name" value="Peptidase_Metallo"/>
</dbReference>
<keyword evidence="3" id="KW-0378">Hydrolase</keyword>
<evidence type="ECO:0000256" key="5">
    <source>
        <dbReference type="SAM" id="MobiDB-lite"/>
    </source>
</evidence>
<dbReference type="GO" id="GO:0006508">
    <property type="term" value="P:proteolysis"/>
    <property type="evidence" value="ECO:0007669"/>
    <property type="project" value="UniProtKB-KW"/>
</dbReference>
<dbReference type="Gene3D" id="3.40.390.10">
    <property type="entry name" value="Collagenase (Catalytic Domain)"/>
    <property type="match status" value="1"/>
</dbReference>
<evidence type="ECO:0000256" key="3">
    <source>
        <dbReference type="ARBA" id="ARBA00022801"/>
    </source>
</evidence>
<feature type="compositionally biased region" description="Basic and acidic residues" evidence="5">
    <location>
        <begin position="1"/>
        <end position="17"/>
    </location>
</feature>
<dbReference type="SMART" id="SM00235">
    <property type="entry name" value="ZnMc"/>
    <property type="match status" value="1"/>
</dbReference>
<name>A0A6J7HWX3_9ZZZZ</name>
<sequence length="274" mass="28933">MTISEKRARTRAFDTAKSRRPSVTSMVDRIQAHESAHAQRASSASAWLGARVSHRHASVRLLASFTSAAVFAAGMAFVTAPTAAALAGSLPFYRPCSTIAWAYDASAQPVSASSMVVDTRAALAMVSRQTGITFQEVPFGVAADLVFDWSALADHEPGTQAVGWRSGVTFATGAEMAGDEWSGFGRKAVRRSGGSFDVGIGRGWIVVHEVMHSLGLPHSDEPGSVMSPVAEITNVLGRARARGEQQSLPRPGFSEGDLAALESMYPRAGCPTQP</sequence>
<dbReference type="EMBL" id="CAFBNB010000028">
    <property type="protein sequence ID" value="CAB4921590.1"/>
    <property type="molecule type" value="Genomic_DNA"/>
</dbReference>
<dbReference type="GO" id="GO:0031012">
    <property type="term" value="C:extracellular matrix"/>
    <property type="evidence" value="ECO:0007669"/>
    <property type="project" value="InterPro"/>
</dbReference>
<dbReference type="InterPro" id="IPR001818">
    <property type="entry name" value="Pept_M10_metallopeptidase"/>
</dbReference>
<dbReference type="Pfam" id="PF00413">
    <property type="entry name" value="Peptidase_M10"/>
    <property type="match status" value="1"/>
</dbReference>
<feature type="region of interest" description="Disordered" evidence="5">
    <location>
        <begin position="1"/>
        <end position="21"/>
    </location>
</feature>
<keyword evidence="2" id="KW-0479">Metal-binding</keyword>
<evidence type="ECO:0000256" key="1">
    <source>
        <dbReference type="ARBA" id="ARBA00022670"/>
    </source>
</evidence>
<evidence type="ECO:0000259" key="7">
    <source>
        <dbReference type="SMART" id="SM00235"/>
    </source>
</evidence>
<dbReference type="SUPFAM" id="SSF55486">
    <property type="entry name" value="Metalloproteases ('zincins'), catalytic domain"/>
    <property type="match status" value="1"/>
</dbReference>
<gene>
    <name evidence="8" type="ORF">UFOPK3720_00250</name>
</gene>